<feature type="region of interest" description="Disordered" evidence="1">
    <location>
        <begin position="46"/>
        <end position="65"/>
    </location>
</feature>
<reference evidence="3" key="1">
    <citation type="journal article" date="2019" name="Int. J. Syst. Evol. Microbiol.">
        <title>The Global Catalogue of Microorganisms (GCM) 10K type strain sequencing project: providing services to taxonomists for standard genome sequencing and annotation.</title>
        <authorList>
            <consortium name="The Broad Institute Genomics Platform"/>
            <consortium name="The Broad Institute Genome Sequencing Center for Infectious Disease"/>
            <person name="Wu L."/>
            <person name="Ma J."/>
        </authorList>
    </citation>
    <scope>NUCLEOTIDE SEQUENCE [LARGE SCALE GENOMIC DNA]</scope>
    <source>
        <strain evidence="3">JCM 6305</strain>
    </source>
</reference>
<evidence type="ECO:0000256" key="1">
    <source>
        <dbReference type="SAM" id="MobiDB-lite"/>
    </source>
</evidence>
<keyword evidence="3" id="KW-1185">Reference proteome</keyword>
<feature type="compositionally biased region" description="Acidic residues" evidence="1">
    <location>
        <begin position="55"/>
        <end position="65"/>
    </location>
</feature>
<dbReference type="EMBL" id="BAAASZ010000030">
    <property type="protein sequence ID" value="GAA2455278.1"/>
    <property type="molecule type" value="Genomic_DNA"/>
</dbReference>
<evidence type="ECO:0000313" key="2">
    <source>
        <dbReference type="EMBL" id="GAA2455278.1"/>
    </source>
</evidence>
<accession>A0ABP5XGF8</accession>
<gene>
    <name evidence="2" type="ORF">GCM10010405_44150</name>
</gene>
<dbReference type="Proteomes" id="UP001501638">
    <property type="component" value="Unassembled WGS sequence"/>
</dbReference>
<evidence type="ECO:0000313" key="3">
    <source>
        <dbReference type="Proteomes" id="UP001501638"/>
    </source>
</evidence>
<organism evidence="2 3">
    <name type="scientific">Streptomyces macrosporus</name>
    <dbReference type="NCBI Taxonomy" id="44032"/>
    <lineage>
        <taxon>Bacteria</taxon>
        <taxon>Bacillati</taxon>
        <taxon>Actinomycetota</taxon>
        <taxon>Actinomycetes</taxon>
        <taxon>Kitasatosporales</taxon>
        <taxon>Streptomycetaceae</taxon>
        <taxon>Streptomyces</taxon>
    </lineage>
</organism>
<name>A0ABP5XGF8_9ACTN</name>
<comment type="caution">
    <text evidence="2">The sequence shown here is derived from an EMBL/GenBank/DDBJ whole genome shotgun (WGS) entry which is preliminary data.</text>
</comment>
<proteinExistence type="predicted"/>
<protein>
    <submittedName>
        <fullName evidence="2">Uncharacterized protein</fullName>
    </submittedName>
</protein>
<sequence length="65" mass="6870">MRPVDVSFPLECLDDEVSTAYNQVGVAGVERAGTVSVEAPSTVRWSMTIGRGEAATEETPEPEGS</sequence>